<keyword evidence="3" id="KW-0597">Phosphoprotein</keyword>
<dbReference type="SUPFAM" id="SSF47384">
    <property type="entry name" value="Homodimeric domain of signal transducing histidine kinase"/>
    <property type="match status" value="1"/>
</dbReference>
<dbReference type="CDD" id="cd00082">
    <property type="entry name" value="HisKA"/>
    <property type="match status" value="1"/>
</dbReference>
<evidence type="ECO:0000256" key="6">
    <source>
        <dbReference type="ARBA" id="ARBA00023012"/>
    </source>
</evidence>
<dbReference type="AlphaFoldDB" id="A0A367ZP60"/>
<evidence type="ECO:0000256" key="1">
    <source>
        <dbReference type="ARBA" id="ARBA00000085"/>
    </source>
</evidence>
<evidence type="ECO:0000313" key="10">
    <source>
        <dbReference type="EMBL" id="RCK79539.1"/>
    </source>
</evidence>
<dbReference type="InterPro" id="IPR003594">
    <property type="entry name" value="HATPase_dom"/>
</dbReference>
<dbReference type="PRINTS" id="PR00344">
    <property type="entry name" value="BCTRLSENSOR"/>
</dbReference>
<dbReference type="SUPFAM" id="SSF55874">
    <property type="entry name" value="ATPase domain of HSP90 chaperone/DNA topoisomerase II/histidine kinase"/>
    <property type="match status" value="1"/>
</dbReference>
<keyword evidence="8" id="KW-1133">Transmembrane helix</keyword>
<reference evidence="10 11" key="1">
    <citation type="submission" date="2018-05" db="EMBL/GenBank/DDBJ databases">
        <title>A metagenomic window into the 2 km-deep terrestrial subsurface aquifer revealed taxonomically and functionally diverse microbial community comprising novel uncultured bacterial lineages.</title>
        <authorList>
            <person name="Kadnikov V.V."/>
            <person name="Mardanov A.V."/>
            <person name="Beletsky A.V."/>
            <person name="Banks D."/>
            <person name="Pimenov N.V."/>
            <person name="Frank Y.A."/>
            <person name="Karnachuk O.V."/>
            <person name="Ravin N.V."/>
        </authorList>
    </citation>
    <scope>NUCLEOTIDE SEQUENCE [LARGE SCALE GENOMIC DNA]</scope>
    <source>
        <strain evidence="10">BY5</strain>
    </source>
</reference>
<dbReference type="Gene3D" id="1.10.287.130">
    <property type="match status" value="1"/>
</dbReference>
<comment type="caution">
    <text evidence="10">The sequence shown here is derived from an EMBL/GenBank/DDBJ whole genome shotgun (WGS) entry which is preliminary data.</text>
</comment>
<proteinExistence type="predicted"/>
<dbReference type="InterPro" id="IPR050736">
    <property type="entry name" value="Sensor_HK_Regulatory"/>
</dbReference>
<dbReference type="Pfam" id="PF02518">
    <property type="entry name" value="HATPase_c"/>
    <property type="match status" value="1"/>
</dbReference>
<feature type="transmembrane region" description="Helical" evidence="8">
    <location>
        <begin position="9"/>
        <end position="29"/>
    </location>
</feature>
<keyword evidence="6" id="KW-0902">Two-component regulatory system</keyword>
<dbReference type="CDD" id="cd00075">
    <property type="entry name" value="HATPase"/>
    <property type="match status" value="1"/>
</dbReference>
<name>A0A367ZP60_9BACT</name>
<evidence type="ECO:0000256" key="5">
    <source>
        <dbReference type="ARBA" id="ARBA00022777"/>
    </source>
</evidence>
<evidence type="ECO:0000256" key="8">
    <source>
        <dbReference type="SAM" id="Phobius"/>
    </source>
</evidence>
<dbReference type="EC" id="2.7.13.3" evidence="2"/>
<keyword evidence="5 10" id="KW-0418">Kinase</keyword>
<evidence type="ECO:0000259" key="9">
    <source>
        <dbReference type="PROSITE" id="PS50109"/>
    </source>
</evidence>
<organism evidence="10 11">
    <name type="scientific">Candidatus Ozemobacter sibiricus</name>
    <dbReference type="NCBI Taxonomy" id="2268124"/>
    <lineage>
        <taxon>Bacteria</taxon>
        <taxon>Candidatus Ozemobacteria</taxon>
        <taxon>Candidatus Ozemobacterales</taxon>
        <taxon>Candidatus Ozemobacteraceae</taxon>
        <taxon>Candidatus Ozemobacter</taxon>
    </lineage>
</organism>
<evidence type="ECO:0000256" key="2">
    <source>
        <dbReference type="ARBA" id="ARBA00012438"/>
    </source>
</evidence>
<feature type="coiled-coil region" evidence="7">
    <location>
        <begin position="167"/>
        <end position="197"/>
    </location>
</feature>
<evidence type="ECO:0000256" key="3">
    <source>
        <dbReference type="ARBA" id="ARBA00022553"/>
    </source>
</evidence>
<feature type="transmembrane region" description="Helical" evidence="8">
    <location>
        <begin position="146"/>
        <end position="167"/>
    </location>
</feature>
<protein>
    <recommendedName>
        <fullName evidence="2">histidine kinase</fullName>
        <ecNumber evidence="2">2.7.13.3</ecNumber>
    </recommendedName>
</protein>
<evidence type="ECO:0000313" key="11">
    <source>
        <dbReference type="Proteomes" id="UP000252355"/>
    </source>
</evidence>
<dbReference type="PANTHER" id="PTHR43711">
    <property type="entry name" value="TWO-COMPONENT HISTIDINE KINASE"/>
    <property type="match status" value="1"/>
</dbReference>
<dbReference type="GO" id="GO:0000155">
    <property type="term" value="F:phosphorelay sensor kinase activity"/>
    <property type="evidence" value="ECO:0007669"/>
    <property type="project" value="InterPro"/>
</dbReference>
<sequence length="417" mass="46347">MNERGRQAILLVLLAALPAILLVLTFWAYHSLMESMASSLLRQRAMALTKPGGEGVASGARSYPTALLATDGTRLLETSPDWPADFDAERLYRLRQSYGPAAAEGIELSMGASGPVLVWVVPVEDGYRVAVQGKRAFFARLESMRVLIWTAGLLLTGGGFLLFVFLARRLSEVFLEMEMKNQELERANRHLEELGTLKSTFLALVSHELRTPLARLVGHANLIRQQAAELPEEIRKRFDEMTVEIEELGRMTKNALDLTRLQSEDLAARLTLGQIDGLVRAVAERVRPLAVSRRLTLEVETAPTPPVNHDPYLLERILDNLLVNATKYSPEGGRIAVSMLEDGDTVQIRVENTGIPIPAADRDRIFEKFFRLEGGPDVPGTGLGLYLVRQFILMMNGRVWVEPLEDGNRFIVTLPLG</sequence>
<dbReference type="PANTHER" id="PTHR43711:SF1">
    <property type="entry name" value="HISTIDINE KINASE 1"/>
    <property type="match status" value="1"/>
</dbReference>
<dbReference type="Proteomes" id="UP000252355">
    <property type="component" value="Unassembled WGS sequence"/>
</dbReference>
<comment type="catalytic activity">
    <reaction evidence="1">
        <text>ATP + protein L-histidine = ADP + protein N-phospho-L-histidine.</text>
        <dbReference type="EC" id="2.7.13.3"/>
    </reaction>
</comment>
<keyword evidence="7" id="KW-0175">Coiled coil</keyword>
<evidence type="ECO:0000256" key="7">
    <source>
        <dbReference type="SAM" id="Coils"/>
    </source>
</evidence>
<dbReference type="SMART" id="SM00388">
    <property type="entry name" value="HisKA"/>
    <property type="match status" value="1"/>
</dbReference>
<dbReference type="InterPro" id="IPR003661">
    <property type="entry name" value="HisK_dim/P_dom"/>
</dbReference>
<feature type="domain" description="Histidine kinase" evidence="9">
    <location>
        <begin position="204"/>
        <end position="417"/>
    </location>
</feature>
<keyword evidence="8" id="KW-0472">Membrane</keyword>
<dbReference type="InterPro" id="IPR036890">
    <property type="entry name" value="HATPase_C_sf"/>
</dbReference>
<dbReference type="EMBL" id="QOQW01000012">
    <property type="protein sequence ID" value="RCK79539.1"/>
    <property type="molecule type" value="Genomic_DNA"/>
</dbReference>
<dbReference type="SMART" id="SM00387">
    <property type="entry name" value="HATPase_c"/>
    <property type="match status" value="1"/>
</dbReference>
<evidence type="ECO:0000256" key="4">
    <source>
        <dbReference type="ARBA" id="ARBA00022679"/>
    </source>
</evidence>
<keyword evidence="8" id="KW-0812">Transmembrane</keyword>
<dbReference type="InterPro" id="IPR005467">
    <property type="entry name" value="His_kinase_dom"/>
</dbReference>
<dbReference type="PROSITE" id="PS50109">
    <property type="entry name" value="HIS_KIN"/>
    <property type="match status" value="1"/>
</dbReference>
<dbReference type="InterPro" id="IPR004358">
    <property type="entry name" value="Sig_transdc_His_kin-like_C"/>
</dbReference>
<dbReference type="InterPro" id="IPR036097">
    <property type="entry name" value="HisK_dim/P_sf"/>
</dbReference>
<keyword evidence="4" id="KW-0808">Transferase</keyword>
<gene>
    <name evidence="10" type="ORF">OZSIB_4293</name>
</gene>
<accession>A0A367ZP60</accession>
<dbReference type="Gene3D" id="3.30.565.10">
    <property type="entry name" value="Histidine kinase-like ATPase, C-terminal domain"/>
    <property type="match status" value="1"/>
</dbReference>
<dbReference type="Pfam" id="PF00512">
    <property type="entry name" value="HisKA"/>
    <property type="match status" value="1"/>
</dbReference>